<evidence type="ECO:0000313" key="6">
    <source>
        <dbReference type="EMBL" id="UUX91557.1"/>
    </source>
</evidence>
<keyword evidence="3" id="KW-0554">One-carbon metabolism</keyword>
<dbReference type="GO" id="GO:0030270">
    <property type="term" value="F:formylmethanofuran-tetrahydromethanopterin N-formyltransferase activity"/>
    <property type="evidence" value="ECO:0007669"/>
    <property type="project" value="UniProtKB-UniRule"/>
</dbReference>
<dbReference type="Pfam" id="PF01913">
    <property type="entry name" value="FTR"/>
    <property type="match status" value="1"/>
</dbReference>
<dbReference type="Proteomes" id="UP001060368">
    <property type="component" value="Chromosome"/>
</dbReference>
<dbReference type="NCBIfam" id="NF002554">
    <property type="entry name" value="PRK02114.1"/>
    <property type="match status" value="1"/>
</dbReference>
<dbReference type="SUPFAM" id="SSF55112">
    <property type="entry name" value="Formylmethanofuran:tetrahydromethanopterin formyltransferase"/>
    <property type="match status" value="2"/>
</dbReference>
<feature type="domain" description="Formylmethanofuran: tetrahydromethanopterin formyltransferase Ftr N-terminal" evidence="4">
    <location>
        <begin position="1"/>
        <end position="142"/>
    </location>
</feature>
<keyword evidence="3" id="KW-0484">Methanogenesis</keyword>
<protein>
    <recommendedName>
        <fullName evidence="3">Formylmethanofuran--tetrahydromethanopterin formyltransferase</fullName>
        <shortName evidence="3">Ftr</shortName>
        <ecNumber evidence="3">2.3.1.101</ecNumber>
    </recommendedName>
    <alternativeName>
        <fullName evidence="3">H4MPT formyltransferase</fullName>
    </alternativeName>
</protein>
<sequence length="295" mass="31245">MELNGVKIDDNYAEAFPNWACRVIITAINEQWAIQAATEATGFATSAIGCPCEAGIEGAVDASETPDGRPGIAVLFFAGGKKRIKEQVIERLAECVLTQPTTAVFDGMPDAEERIDVKLHFFGDGFEYKKEVGGRQCWAIPIMNGEYIGEENFGIVKGVAGGNFFIMGENIPAALMAAESAVDAIMGIPGCMCSFPVVASGSKVGSNKYKFMPATTNEKYCPSIRDKVEGSLVPEGVGAVYEIVIDGVDEDSISEATKAGIEAATKIPGIKFITAGNFGGSLGPFKFDLKEILGL</sequence>
<dbReference type="RefSeq" id="WP_257741709.1">
    <property type="nucleotide sequence ID" value="NZ_CP096115.1"/>
</dbReference>
<dbReference type="NCBIfam" id="TIGR03119">
    <property type="entry name" value="one_C_fhcD"/>
    <property type="match status" value="1"/>
</dbReference>
<feature type="domain" description="Formylmethanofuran: tetrahydromethanopterin formyltransferase Ftr C-terminal" evidence="5">
    <location>
        <begin position="145"/>
        <end position="292"/>
    </location>
</feature>
<comment type="function">
    <text evidence="3">Catalyzes the reversible transfer of a formyl group from formylmethanofuran (formyl-MFR) to tetrahydromethanopterin (H(4)MPT) to produce 5-formyl tetrahydromethanopterin (5-formyl-H(4)MPT) and methanofuran (MFR).</text>
</comment>
<dbReference type="EMBL" id="CP096115">
    <property type="protein sequence ID" value="UUX91557.1"/>
    <property type="molecule type" value="Genomic_DNA"/>
</dbReference>
<dbReference type="GeneID" id="74307888"/>
<dbReference type="HAMAP" id="MF_00579">
    <property type="entry name" value="FTR"/>
    <property type="match status" value="1"/>
</dbReference>
<dbReference type="KEGG" id="mend:L6E24_09260"/>
<gene>
    <name evidence="6" type="primary">fhcD</name>
    <name evidence="3" type="synonym">ftr</name>
    <name evidence="6" type="ORF">L6E24_09260</name>
</gene>
<dbReference type="InterPro" id="IPR014053">
    <property type="entry name" value="ForMFR_H4MPT_ForTrfase"/>
</dbReference>
<comment type="pathway">
    <text evidence="3">One-carbon metabolism; methanogenesis from CO(2); 5,10-methenyl-5,6,7,8-tetrahydromethanopterin from CO(2): step 2/3.</text>
</comment>
<comment type="catalytic activity">
    <reaction evidence="3">
        <text>N-formylmethanofuran + 5,6,7,8-tetrahydromethanopterin + H(+) = N(5)-formyl-5,6,7,8-tetrahydromethanopterin + methanofuran</text>
        <dbReference type="Rhea" id="RHEA:18061"/>
        <dbReference type="ChEBI" id="CHEBI:15378"/>
        <dbReference type="ChEBI" id="CHEBI:57727"/>
        <dbReference type="ChEBI" id="CHEBI:58018"/>
        <dbReference type="ChEBI" id="CHEBI:58103"/>
        <dbReference type="ChEBI" id="CHEBI:58151"/>
        <dbReference type="EC" id="2.3.1.101"/>
    </reaction>
</comment>
<keyword evidence="7" id="KW-1185">Reference proteome</keyword>
<dbReference type="InterPro" id="IPR023447">
    <property type="entry name" value="ForMFR_H4MPT_ForTrfase_fd-like"/>
</dbReference>
<dbReference type="GO" id="GO:0005737">
    <property type="term" value="C:cytoplasm"/>
    <property type="evidence" value="ECO:0007669"/>
    <property type="project" value="UniProtKB-SubCell"/>
</dbReference>
<reference evidence="6" key="1">
    <citation type="submission" date="2022-04" db="EMBL/GenBank/DDBJ databases">
        <title>Complete genome of Methanoplanus endosymbiosus DSM 3599.</title>
        <authorList>
            <person name="Chen S.-C."/>
            <person name="You Y.-T."/>
            <person name="Zhou Y.-Z."/>
            <person name="Lai M.-C."/>
        </authorList>
    </citation>
    <scope>NUCLEOTIDE SEQUENCE</scope>
    <source>
        <strain evidence="6">DSM 3599</strain>
    </source>
</reference>
<dbReference type="EC" id="2.3.1.101" evidence="3"/>
<evidence type="ECO:0000259" key="5">
    <source>
        <dbReference type="Pfam" id="PF02741"/>
    </source>
</evidence>
<comment type="subunit">
    <text evidence="3">Homotetramer.</text>
</comment>
<organism evidence="6 7">
    <name type="scientific">Methanoplanus endosymbiosus</name>
    <dbReference type="NCBI Taxonomy" id="33865"/>
    <lineage>
        <taxon>Archaea</taxon>
        <taxon>Methanobacteriati</taxon>
        <taxon>Methanobacteriota</taxon>
        <taxon>Stenosarchaea group</taxon>
        <taxon>Methanomicrobia</taxon>
        <taxon>Methanomicrobiales</taxon>
        <taxon>Methanomicrobiaceae</taxon>
        <taxon>Methanoplanus</taxon>
    </lineage>
</organism>
<dbReference type="InterPro" id="IPR002770">
    <property type="entry name" value="ForMFR_H4MPT_ForTrfase_C"/>
</dbReference>
<comment type="subcellular location">
    <subcellularLocation>
        <location evidence="3">Cytoplasm</location>
    </subcellularLocation>
</comment>
<evidence type="ECO:0000259" key="4">
    <source>
        <dbReference type="Pfam" id="PF01913"/>
    </source>
</evidence>
<dbReference type="GO" id="GO:0006730">
    <property type="term" value="P:one-carbon metabolic process"/>
    <property type="evidence" value="ECO:0007669"/>
    <property type="project" value="UniProtKB-UniRule"/>
</dbReference>
<dbReference type="AlphaFoldDB" id="A0A9E7TGQ3"/>
<accession>A0A9E7TGQ3</accession>
<comment type="similarity">
    <text evidence="1 3">Belongs to the FTR family.</text>
</comment>
<evidence type="ECO:0000256" key="2">
    <source>
        <dbReference type="ARBA" id="ARBA00022679"/>
    </source>
</evidence>
<evidence type="ECO:0000256" key="3">
    <source>
        <dbReference type="HAMAP-Rule" id="MF_00579"/>
    </source>
</evidence>
<dbReference type="PIRSF" id="PIRSF006414">
    <property type="entry name" value="Ftr_formyl_trnsf"/>
    <property type="match status" value="1"/>
</dbReference>
<evidence type="ECO:0000313" key="7">
    <source>
        <dbReference type="Proteomes" id="UP001060368"/>
    </source>
</evidence>
<evidence type="ECO:0000256" key="1">
    <source>
        <dbReference type="ARBA" id="ARBA00006770"/>
    </source>
</evidence>
<name>A0A9E7TGQ3_9EURY</name>
<proteinExistence type="inferred from homology"/>
<keyword evidence="3 6" id="KW-0012">Acyltransferase</keyword>
<keyword evidence="3" id="KW-0963">Cytoplasm</keyword>
<keyword evidence="2 3" id="KW-0808">Transferase</keyword>
<dbReference type="Pfam" id="PF02741">
    <property type="entry name" value="FTR_C"/>
    <property type="match status" value="1"/>
</dbReference>
<dbReference type="InterPro" id="IPR022667">
    <property type="entry name" value="ForMFR_H4MPT_ForTrfase_N"/>
</dbReference>
<dbReference type="GO" id="GO:0019386">
    <property type="term" value="P:methanogenesis, from carbon dioxide"/>
    <property type="evidence" value="ECO:0007669"/>
    <property type="project" value="UniProtKB-UniRule"/>
</dbReference>
<dbReference type="Gene3D" id="3.30.70.520">
    <property type="match status" value="2"/>
</dbReference>